<sequence length="178" mass="20276">MTAPDSYPGRDSFSGRDGRDSRDGRDGRDSYPGRGAEIYDLGTHWRQLVQNWVARRNYHTVHDTVSVSLQFDLHEVGRTVTLRFMTTKRLLVVFATDGNFLRQDQLAVAAAASNAWNTEQLNPMLSVWDVRGPRPCLAGVCDLPLTCRITQTDFDALANDWVERARQMFSRCHQVFKL</sequence>
<evidence type="ECO:0000313" key="3">
    <source>
        <dbReference type="Proteomes" id="UP001365781"/>
    </source>
</evidence>
<accession>A0ABU8GRR9</accession>
<evidence type="ECO:0008006" key="4">
    <source>
        <dbReference type="Google" id="ProtNLM"/>
    </source>
</evidence>
<evidence type="ECO:0000256" key="1">
    <source>
        <dbReference type="SAM" id="MobiDB-lite"/>
    </source>
</evidence>
<feature type="region of interest" description="Disordered" evidence="1">
    <location>
        <begin position="1"/>
        <end position="33"/>
    </location>
</feature>
<organism evidence="2 3">
    <name type="scientific">Streptomyces brasiliscabiei</name>
    <dbReference type="NCBI Taxonomy" id="2736302"/>
    <lineage>
        <taxon>Bacteria</taxon>
        <taxon>Bacillati</taxon>
        <taxon>Actinomycetota</taxon>
        <taxon>Actinomycetes</taxon>
        <taxon>Kitasatosporales</taxon>
        <taxon>Streptomycetaceae</taxon>
        <taxon>Streptomyces</taxon>
    </lineage>
</organism>
<proteinExistence type="predicted"/>
<comment type="caution">
    <text evidence="2">The sequence shown here is derived from an EMBL/GenBank/DDBJ whole genome shotgun (WGS) entry which is preliminary data.</text>
</comment>
<evidence type="ECO:0000313" key="2">
    <source>
        <dbReference type="EMBL" id="MEI5615858.1"/>
    </source>
</evidence>
<protein>
    <recommendedName>
        <fullName evidence="4">YbjN domain-containing protein</fullName>
    </recommendedName>
</protein>
<feature type="compositionally biased region" description="Basic and acidic residues" evidence="1">
    <location>
        <begin position="13"/>
        <end position="31"/>
    </location>
</feature>
<dbReference type="EMBL" id="JBBAYM010000042">
    <property type="protein sequence ID" value="MEI5615858.1"/>
    <property type="molecule type" value="Genomic_DNA"/>
</dbReference>
<dbReference type="Proteomes" id="UP001365781">
    <property type="component" value="Unassembled WGS sequence"/>
</dbReference>
<gene>
    <name evidence="2" type="ORF">WB403_42820</name>
</gene>
<name>A0ABU8GRR9_9ACTN</name>
<keyword evidence="3" id="KW-1185">Reference proteome</keyword>
<dbReference type="RefSeq" id="WP_336541985.1">
    <property type="nucleotide sequence ID" value="NZ_JBBAYL010000018.1"/>
</dbReference>
<reference evidence="2 3" key="1">
    <citation type="submission" date="2024-03" db="EMBL/GenBank/DDBJ databases">
        <title>First Report of Pectobacterium brasiliscabiei causing potato scab in china.</title>
        <authorList>
            <person name="Handique U."/>
        </authorList>
    </citation>
    <scope>NUCLEOTIDE SEQUENCE [LARGE SCALE GENOMIC DNA]</scope>
    <source>
        <strain evidence="2 3">ZRIMU1503</strain>
    </source>
</reference>